<protein>
    <submittedName>
        <fullName evidence="3">DUF305 domain-containing protein</fullName>
    </submittedName>
</protein>
<dbReference type="AlphaFoldDB" id="A0A2S3ZTA7"/>
<dbReference type="PROSITE" id="PS51257">
    <property type="entry name" value="PROKAR_LIPOPROTEIN"/>
    <property type="match status" value="1"/>
</dbReference>
<comment type="caution">
    <text evidence="3">The sequence shown here is derived from an EMBL/GenBank/DDBJ whole genome shotgun (WGS) entry which is preliminary data.</text>
</comment>
<gene>
    <name evidence="3" type="ORF">CVS27_15250</name>
</gene>
<sequence>MKKSLTVSATIVAAMLALAGCSTGTDGGSMPGMDHGDSMTTQAPVTVGENNSADTMFAQMMIPHHTQAVEMSDIMLAKTGLDAKITALATDIKAAQGPEITKMTTWLGSWGEPTAMSGTMSMNGMMSAADLEKLTAAQGNEASKLFLTQMIAHHEGAVEMAQSEVTGGKNADAVALAKSIVASQESEIKDMKDLLAAL</sequence>
<evidence type="ECO:0000259" key="2">
    <source>
        <dbReference type="Pfam" id="PF03713"/>
    </source>
</evidence>
<accession>A0A2S3ZTA7</accession>
<evidence type="ECO:0000313" key="3">
    <source>
        <dbReference type="EMBL" id="POH72485.1"/>
    </source>
</evidence>
<dbReference type="EMBL" id="PPXC01000013">
    <property type="protein sequence ID" value="POH72485.1"/>
    <property type="molecule type" value="Genomic_DNA"/>
</dbReference>
<dbReference type="PANTHER" id="PTHR36933:SF1">
    <property type="entry name" value="SLL0788 PROTEIN"/>
    <property type="match status" value="1"/>
</dbReference>
<dbReference type="InterPro" id="IPR005183">
    <property type="entry name" value="DUF305_CopM-like"/>
</dbReference>
<evidence type="ECO:0000313" key="4">
    <source>
        <dbReference type="Proteomes" id="UP000237061"/>
    </source>
</evidence>
<dbReference type="Pfam" id="PF03713">
    <property type="entry name" value="DUF305"/>
    <property type="match status" value="1"/>
</dbReference>
<feature type="signal peptide" evidence="1">
    <location>
        <begin position="1"/>
        <end position="19"/>
    </location>
</feature>
<proteinExistence type="predicted"/>
<organism evidence="3 4">
    <name type="scientific">Arthrobacter glacialis</name>
    <dbReference type="NCBI Taxonomy" id="1664"/>
    <lineage>
        <taxon>Bacteria</taxon>
        <taxon>Bacillati</taxon>
        <taxon>Actinomycetota</taxon>
        <taxon>Actinomycetes</taxon>
        <taxon>Micrococcales</taxon>
        <taxon>Micrococcaceae</taxon>
        <taxon>Arthrobacter</taxon>
    </lineage>
</organism>
<keyword evidence="4" id="KW-1185">Reference proteome</keyword>
<evidence type="ECO:0000256" key="1">
    <source>
        <dbReference type="SAM" id="SignalP"/>
    </source>
</evidence>
<feature type="domain" description="DUF305" evidence="2">
    <location>
        <begin position="54"/>
        <end position="195"/>
    </location>
</feature>
<dbReference type="RefSeq" id="WP_103466708.1">
    <property type="nucleotide sequence ID" value="NZ_PPXC01000013.1"/>
</dbReference>
<name>A0A2S3ZTA7_ARTGL</name>
<dbReference type="Gene3D" id="1.20.1260.10">
    <property type="match status" value="1"/>
</dbReference>
<dbReference type="Proteomes" id="UP000237061">
    <property type="component" value="Unassembled WGS sequence"/>
</dbReference>
<reference evidence="3 4" key="1">
    <citation type="submission" date="2018-01" db="EMBL/GenBank/DDBJ databases">
        <title>Arthrobacter sp. nov., from glaciers in China.</title>
        <authorList>
            <person name="Liu Q."/>
            <person name="Xin Y.-H."/>
        </authorList>
    </citation>
    <scope>NUCLEOTIDE SEQUENCE [LARGE SCALE GENOMIC DNA]</scope>
    <source>
        <strain evidence="3 4">HLT2-12-2</strain>
    </source>
</reference>
<feature type="chain" id="PRO_5038879987" evidence="1">
    <location>
        <begin position="20"/>
        <end position="198"/>
    </location>
</feature>
<dbReference type="PANTHER" id="PTHR36933">
    <property type="entry name" value="SLL0788 PROTEIN"/>
    <property type="match status" value="1"/>
</dbReference>
<keyword evidence="1" id="KW-0732">Signal</keyword>
<dbReference type="InterPro" id="IPR012347">
    <property type="entry name" value="Ferritin-like"/>
</dbReference>